<feature type="region of interest" description="Disordered" evidence="1">
    <location>
        <begin position="35"/>
        <end position="85"/>
    </location>
</feature>
<comment type="caution">
    <text evidence="2">The sequence shown here is derived from an EMBL/GenBank/DDBJ whole genome shotgun (WGS) entry which is preliminary data.</text>
</comment>
<dbReference type="EMBL" id="LAZR01014537">
    <property type="protein sequence ID" value="KKM17042.1"/>
    <property type="molecule type" value="Genomic_DNA"/>
</dbReference>
<feature type="non-terminal residue" evidence="2">
    <location>
        <position position="1"/>
    </location>
</feature>
<reference evidence="2" key="1">
    <citation type="journal article" date="2015" name="Nature">
        <title>Complex archaea that bridge the gap between prokaryotes and eukaryotes.</title>
        <authorList>
            <person name="Spang A."/>
            <person name="Saw J.H."/>
            <person name="Jorgensen S.L."/>
            <person name="Zaremba-Niedzwiedzka K."/>
            <person name="Martijn J."/>
            <person name="Lind A.E."/>
            <person name="van Eijk R."/>
            <person name="Schleper C."/>
            <person name="Guy L."/>
            <person name="Ettema T.J."/>
        </authorList>
    </citation>
    <scope>NUCLEOTIDE SEQUENCE</scope>
</reference>
<protein>
    <submittedName>
        <fullName evidence="2">Uncharacterized protein</fullName>
    </submittedName>
</protein>
<organism evidence="2">
    <name type="scientific">marine sediment metagenome</name>
    <dbReference type="NCBI Taxonomy" id="412755"/>
    <lineage>
        <taxon>unclassified sequences</taxon>
        <taxon>metagenomes</taxon>
        <taxon>ecological metagenomes</taxon>
    </lineage>
</organism>
<evidence type="ECO:0000256" key="1">
    <source>
        <dbReference type="SAM" id="MobiDB-lite"/>
    </source>
</evidence>
<name>A0A0F9HPI7_9ZZZZ</name>
<proteinExistence type="predicted"/>
<dbReference type="AlphaFoldDB" id="A0A0F9HPI7"/>
<evidence type="ECO:0000313" key="2">
    <source>
        <dbReference type="EMBL" id="KKM17042.1"/>
    </source>
</evidence>
<gene>
    <name evidence="2" type="ORF">LCGC14_1679670</name>
</gene>
<accession>A0A0F9HPI7</accession>
<sequence>VSTTYDDALKGAITNGFKKAAAFWGVAREAYEGSIDPDSATQEEGAISPVKTRPAAKTSVMTHRDQETAKEAVSPPLAEKAPETPTGRLVCPECGQPTIIKGKEEWGGGWVCWKKEGGCGAKFDYDPSAKFRTDLPLGETEEYTSPEPTEEPQTDYQIAMDALSGALSMDDITTVFNDHYPALPKGAKGKFKMAFDRKKVALEKGGDDVPM</sequence>